<evidence type="ECO:0000313" key="3">
    <source>
        <dbReference type="Proteomes" id="UP001523550"/>
    </source>
</evidence>
<dbReference type="Pfam" id="PF12321">
    <property type="entry name" value="DUF3634"/>
    <property type="match status" value="1"/>
</dbReference>
<dbReference type="InterPro" id="IPR022090">
    <property type="entry name" value="DUF3634"/>
</dbReference>
<accession>A0ABT1G6Y3</accession>
<reference evidence="2 3" key="1">
    <citation type="submission" date="2022-03" db="EMBL/GenBank/DDBJ databases">
        <title>Genomic Encyclopedia of Type Strains, Phase III (KMG-III): the genomes of soil and plant-associated and newly described type strains.</title>
        <authorList>
            <person name="Whitman W."/>
        </authorList>
    </citation>
    <scope>NUCLEOTIDE SEQUENCE [LARGE SCALE GENOMIC DNA]</scope>
    <source>
        <strain evidence="2 3">BSker1</strain>
    </source>
</reference>
<organism evidence="2 3">
    <name type="scientific">Natronospira proteinivora</name>
    <dbReference type="NCBI Taxonomy" id="1807133"/>
    <lineage>
        <taxon>Bacteria</taxon>
        <taxon>Pseudomonadati</taxon>
        <taxon>Pseudomonadota</taxon>
        <taxon>Gammaproteobacteria</taxon>
        <taxon>Natronospirales</taxon>
        <taxon>Natronospiraceae</taxon>
        <taxon>Natronospira</taxon>
    </lineage>
</organism>
<keyword evidence="3" id="KW-1185">Reference proteome</keyword>
<evidence type="ECO:0000313" key="2">
    <source>
        <dbReference type="EMBL" id="MCP1727059.1"/>
    </source>
</evidence>
<feature type="compositionally biased region" description="Gly residues" evidence="1">
    <location>
        <begin position="91"/>
        <end position="101"/>
    </location>
</feature>
<gene>
    <name evidence="2" type="ORF">J2T60_001024</name>
</gene>
<comment type="caution">
    <text evidence="2">The sequence shown here is derived from an EMBL/GenBank/DDBJ whole genome shotgun (WGS) entry which is preliminary data.</text>
</comment>
<protein>
    <submittedName>
        <fullName evidence="2">Uncharacterized protein</fullName>
    </submittedName>
</protein>
<name>A0ABT1G6Y3_9GAMM</name>
<dbReference type="RefSeq" id="WP_253446335.1">
    <property type="nucleotide sequence ID" value="NZ_JALJYF010000001.1"/>
</dbReference>
<dbReference type="Proteomes" id="UP001523550">
    <property type="component" value="Unassembled WGS sequence"/>
</dbReference>
<feature type="region of interest" description="Disordered" evidence="1">
    <location>
        <begin position="81"/>
        <end position="101"/>
    </location>
</feature>
<dbReference type="EMBL" id="JALJYF010000001">
    <property type="protein sequence ID" value="MCP1727059.1"/>
    <property type="molecule type" value="Genomic_DNA"/>
</dbReference>
<proteinExistence type="predicted"/>
<evidence type="ECO:0000256" key="1">
    <source>
        <dbReference type="SAM" id="MobiDB-lite"/>
    </source>
</evidence>
<sequence>MTVKRAPSLIARLRGVVGMIRFSGGQVVETRGWVPAALLAGCRDIARLHRVQSGRVEVMGRGRRQYLNFSRDLPEGTRQAISNCWTPPPGDGGGGGARAAG</sequence>